<keyword evidence="1" id="KW-0479">Metal-binding</keyword>
<dbReference type="InterPro" id="IPR005299">
    <property type="entry name" value="MeTrfase_7"/>
</dbReference>
<protein>
    <submittedName>
        <fullName evidence="3">Uncharacterized protein</fullName>
    </submittedName>
</protein>
<dbReference type="InterPro" id="IPR029063">
    <property type="entry name" value="SAM-dependent_MTases_sf"/>
</dbReference>
<evidence type="ECO:0000256" key="1">
    <source>
        <dbReference type="ARBA" id="ARBA00022723"/>
    </source>
</evidence>
<dbReference type="SUPFAM" id="SSF53335">
    <property type="entry name" value="S-adenosyl-L-methionine-dependent methyltransferases"/>
    <property type="match status" value="1"/>
</dbReference>
<evidence type="ECO:0000256" key="2">
    <source>
        <dbReference type="ARBA" id="ARBA00022842"/>
    </source>
</evidence>
<accession>A0A0D6QUI2</accession>
<proteinExistence type="predicted"/>
<organism evidence="3">
    <name type="scientific">Araucaria cunninghamii</name>
    <name type="common">Hoop pine</name>
    <name type="synonym">Moreton Bay pine</name>
    <dbReference type="NCBI Taxonomy" id="56994"/>
    <lineage>
        <taxon>Eukaryota</taxon>
        <taxon>Viridiplantae</taxon>
        <taxon>Streptophyta</taxon>
        <taxon>Embryophyta</taxon>
        <taxon>Tracheophyta</taxon>
        <taxon>Spermatophyta</taxon>
        <taxon>Pinopsida</taxon>
        <taxon>Pinidae</taxon>
        <taxon>Conifers II</taxon>
        <taxon>Araucariales</taxon>
        <taxon>Araucariaceae</taxon>
        <taxon>Araucaria</taxon>
    </lineage>
</organism>
<evidence type="ECO:0000313" key="3">
    <source>
        <dbReference type="EMBL" id="JAG93385.1"/>
    </source>
</evidence>
<dbReference type="AlphaFoldDB" id="A0A0D6QUI2"/>
<dbReference type="InterPro" id="IPR042086">
    <property type="entry name" value="MeTrfase_capping"/>
</dbReference>
<dbReference type="GO" id="GO:0046872">
    <property type="term" value="F:metal ion binding"/>
    <property type="evidence" value="ECO:0007669"/>
    <property type="project" value="UniProtKB-KW"/>
</dbReference>
<dbReference type="Gene3D" id="1.10.1200.270">
    <property type="entry name" value="Methyltransferase, alpha-helical capping domain"/>
    <property type="match status" value="1"/>
</dbReference>
<dbReference type="PANTHER" id="PTHR31009">
    <property type="entry name" value="S-ADENOSYL-L-METHIONINE:CARBOXYL METHYLTRANSFERASE FAMILY PROTEIN"/>
    <property type="match status" value="1"/>
</dbReference>
<sequence length="402" mass="44978">MEAVKSQSQSKPRPLEKVLAMKGGNGDSSYAYNSAAQRKIVQTVKPILERLIYENTSLELLFGGGGVFRIADLGCGTGTNTLLVADTIVKALQCICTRNRNSTTEMPELQVYFSDLPSNDFNSLFRMLPPWRSGGGDADADKDTESHLKPLATKSYFAAAVSGSHFGRLFPRKSLHFCHSSTSLHWLSRVPEGVEDRGSPAWSGNRVYVSSEYKEAVGDAYFQQFDKDLTAFLQARAEEMIRGGCMFLYLVGRNPGADLVKEQGILGVISRHLEFAFEEMVNEGFIEREKWESFNIPWFGPSPQEVESIVEREKSFAIKSVRVLRGLTIHPMSQVKTGEEDMFGRMVANTYRALFDNIVEAHLGCDQLTNEFFSKVAQRAAANYLEYLPNTMDIVFALLLRK</sequence>
<name>A0A0D6QUI2_ARACU</name>
<keyword evidence="2" id="KW-0460">Magnesium</keyword>
<dbReference type="GO" id="GO:0008168">
    <property type="term" value="F:methyltransferase activity"/>
    <property type="evidence" value="ECO:0007669"/>
    <property type="project" value="InterPro"/>
</dbReference>
<dbReference type="EMBL" id="GCKF01046981">
    <property type="protein sequence ID" value="JAG93385.1"/>
    <property type="molecule type" value="Transcribed_RNA"/>
</dbReference>
<dbReference type="Gene3D" id="3.40.50.150">
    <property type="entry name" value="Vaccinia Virus protein VP39"/>
    <property type="match status" value="1"/>
</dbReference>
<dbReference type="Pfam" id="PF03492">
    <property type="entry name" value="Methyltransf_7"/>
    <property type="match status" value="1"/>
</dbReference>
<reference evidence="3" key="1">
    <citation type="submission" date="2015-03" db="EMBL/GenBank/DDBJ databases">
        <title>A transcriptome of Araucaria cunninghamii, an australian fine timber species.</title>
        <authorList>
            <person name="Jing Yi C.J.Y."/>
            <person name="Yin San L.Y.S."/>
            <person name="Abdul Karim S.S."/>
            <person name="Wan Azmi N.N."/>
            <person name="Hercus R.R."/>
            <person name="Croft L.L."/>
        </authorList>
    </citation>
    <scope>NUCLEOTIDE SEQUENCE</scope>
    <source>
        <strain evidence="3">MI0301</strain>
        <tissue evidence="3">Leaf</tissue>
    </source>
</reference>